<feature type="compositionally biased region" description="Polar residues" evidence="1">
    <location>
        <begin position="196"/>
        <end position="213"/>
    </location>
</feature>
<evidence type="ECO:0000259" key="2">
    <source>
        <dbReference type="Pfam" id="PF14309"/>
    </source>
</evidence>
<dbReference type="Proteomes" id="UP001417504">
    <property type="component" value="Unassembled WGS sequence"/>
</dbReference>
<dbReference type="Pfam" id="PF14383">
    <property type="entry name" value="VARLMGL"/>
    <property type="match status" value="1"/>
</dbReference>
<protein>
    <recommendedName>
        <fullName evidence="6">DUF4378 domain-containing protein</fullName>
    </recommendedName>
</protein>
<evidence type="ECO:0008006" key="6">
    <source>
        <dbReference type="Google" id="ProtNLM"/>
    </source>
</evidence>
<evidence type="ECO:0000313" key="4">
    <source>
        <dbReference type="EMBL" id="KAK9091348.1"/>
    </source>
</evidence>
<dbReference type="PANTHER" id="PTHR21726">
    <property type="entry name" value="PHOSPHATIDYLINOSITOL N-ACETYLGLUCOSAMINYLTRANSFERASE SUBUNIT P DOWN SYNDROME CRITICAL REGION PROTEIN 5 -RELATED"/>
    <property type="match status" value="1"/>
</dbReference>
<feature type="region of interest" description="Disordered" evidence="1">
    <location>
        <begin position="477"/>
        <end position="507"/>
    </location>
</feature>
<name>A0AAP0HJY0_9MAGN</name>
<dbReference type="EMBL" id="JBBNAE010000010">
    <property type="protein sequence ID" value="KAK9091348.1"/>
    <property type="molecule type" value="Genomic_DNA"/>
</dbReference>
<evidence type="ECO:0000259" key="3">
    <source>
        <dbReference type="Pfam" id="PF14383"/>
    </source>
</evidence>
<evidence type="ECO:0000313" key="5">
    <source>
        <dbReference type="Proteomes" id="UP001417504"/>
    </source>
</evidence>
<keyword evidence="5" id="KW-1185">Reference proteome</keyword>
<feature type="region of interest" description="Disordered" evidence="1">
    <location>
        <begin position="195"/>
        <end position="218"/>
    </location>
</feature>
<dbReference type="Pfam" id="PF14309">
    <property type="entry name" value="DUF4378"/>
    <property type="match status" value="1"/>
</dbReference>
<feature type="region of interest" description="Disordered" evidence="1">
    <location>
        <begin position="422"/>
        <end position="445"/>
    </location>
</feature>
<dbReference type="AlphaFoldDB" id="A0AAP0HJY0"/>
<dbReference type="InterPro" id="IPR025486">
    <property type="entry name" value="DUF4378"/>
</dbReference>
<organism evidence="4 5">
    <name type="scientific">Stephania japonica</name>
    <dbReference type="NCBI Taxonomy" id="461633"/>
    <lineage>
        <taxon>Eukaryota</taxon>
        <taxon>Viridiplantae</taxon>
        <taxon>Streptophyta</taxon>
        <taxon>Embryophyta</taxon>
        <taxon>Tracheophyta</taxon>
        <taxon>Spermatophyta</taxon>
        <taxon>Magnoliopsida</taxon>
        <taxon>Ranunculales</taxon>
        <taxon>Menispermaceae</taxon>
        <taxon>Menispermoideae</taxon>
        <taxon>Cissampelideae</taxon>
        <taxon>Stephania</taxon>
    </lineage>
</organism>
<gene>
    <name evidence="4" type="ORF">Sjap_024525</name>
</gene>
<sequence>MSDSGCGKGSSSTSLAIAEKRPTQRSGGCVGIFFQLFDWNRRLAKKKLFSKKLLPPARAKRASKKFGRDEKFPMAMHLLTVDESCGRFPNMKNSDCSSASVERTHEMKAPSLVARLMGLESMPSIPRGKSEQASGSEFVVGGENRSGGGYGFEVANDQVQKGRGKMDSRPLKLQRTGLFERKPVSRFGAEAMQWKSMLSPSRKQQPKISSTVKSPRMGRNAARLMEAATKILEPGLQATNRAKCALTYGPSPHLPPRDVVMTECPVFLTSNPSKQPCFPSDSVKSYNGESSCKSCGNLLDVMDSRPNIEQELPNFASTASVLSNARPNELGKSRTKPSTVSIEHGRNLFYRDQGQTICHNTDVVFDVGMRSKMNLDVKPQFKLDTDQHRGPNQRVKPQKDVIPSVGSKYNAQRQSQDFLVRGRGIPRSSSSNQHYDRDTFPPSINGIRDAELEQRLAGRMRPRMTSMQKFEVEKNLQNGSGNSFSRARMPTRKKRPVGNKPDVVGAGLGASTFRKQRETGGSEIFGNIAGLGASPMSKNGNKSERLAPFEPKGGRKGASVVSFTFNSPMKRTTEIIIPKKQMEKKKDQLKCRPADTVLEKRFKPDAREGNSSAQIATKSRGEAIGALLEEKLKELTKERDEMGMNNALPGRSTSAILEELICALTAERAFCEEDEDNIPMEYCHEDSASDIVQDHFSDSSSQYERFNTNKKIQAAGKAQGGVPGFCLAGESEQPSPGSVLDTCFSNESCLSESLDDYSGCKLFPESMACSFDQLERSELDVDFSDSANSFNIGKSRSDNMKNSLFDAYSVYCNVDPAFVELVGNDLSHAWEVFVNAGLLLGTDARDDDILLEDFLISPLHKLETIFYSEWTSSTESMEAKDKVYFRRFLFDCLIEFLSSKYSDIRDCRFKGWTRLPMLMNGGFLTREVCQEIRKWTTLAGNTPDEIMEMELSHDLSKWTGFEIESLETGDEVELHLLHALIDEVVADLGRCMPYSPSLQMESL</sequence>
<dbReference type="PANTHER" id="PTHR21726:SF61">
    <property type="entry name" value="DNAA INITIATOR-ASSOCIATING PROTEIN"/>
    <property type="match status" value="1"/>
</dbReference>
<accession>A0AAP0HJY0</accession>
<comment type="caution">
    <text evidence="4">The sequence shown here is derived from an EMBL/GenBank/DDBJ whole genome shotgun (WGS) entry which is preliminary data.</text>
</comment>
<feature type="domain" description="DUF3741" evidence="3">
    <location>
        <begin position="100"/>
        <end position="124"/>
    </location>
</feature>
<reference evidence="4 5" key="1">
    <citation type="submission" date="2024-01" db="EMBL/GenBank/DDBJ databases">
        <title>Genome assemblies of Stephania.</title>
        <authorList>
            <person name="Yang L."/>
        </authorList>
    </citation>
    <scope>NUCLEOTIDE SEQUENCE [LARGE SCALE GENOMIC DNA]</scope>
    <source>
        <strain evidence="4">QJT</strain>
        <tissue evidence="4">Leaf</tissue>
    </source>
</reference>
<evidence type="ECO:0000256" key="1">
    <source>
        <dbReference type="SAM" id="MobiDB-lite"/>
    </source>
</evidence>
<proteinExistence type="predicted"/>
<dbReference type="InterPro" id="IPR032795">
    <property type="entry name" value="DUF3741-assoc"/>
</dbReference>
<feature type="domain" description="DUF4378" evidence="2">
    <location>
        <begin position="869"/>
        <end position="983"/>
    </location>
</feature>